<name>A0ABR3PEI9_9PEZI</name>
<dbReference type="Gene3D" id="3.20.20.190">
    <property type="entry name" value="Phosphatidylinositol (PI) phosphodiesterase"/>
    <property type="match status" value="1"/>
</dbReference>
<evidence type="ECO:0000313" key="2">
    <source>
        <dbReference type="Proteomes" id="UP001562354"/>
    </source>
</evidence>
<reference evidence="1 2" key="1">
    <citation type="submission" date="2024-07" db="EMBL/GenBank/DDBJ databases">
        <title>Draft sequence of the Neodothiora populina.</title>
        <authorList>
            <person name="Drown D.D."/>
            <person name="Schuette U.S."/>
            <person name="Buechlein A.B."/>
            <person name="Rusch D.R."/>
            <person name="Winton L.W."/>
            <person name="Adams G.A."/>
        </authorList>
    </citation>
    <scope>NUCLEOTIDE SEQUENCE [LARGE SCALE GENOMIC DNA]</scope>
    <source>
        <strain evidence="1 2">CPC 39397</strain>
    </source>
</reference>
<dbReference type="Proteomes" id="UP001562354">
    <property type="component" value="Unassembled WGS sequence"/>
</dbReference>
<dbReference type="InterPro" id="IPR032075">
    <property type="entry name" value="PI-PLC-C1"/>
</dbReference>
<dbReference type="CDD" id="cd08589">
    <property type="entry name" value="PI-PLCc_SaPLC1_like"/>
    <property type="match status" value="1"/>
</dbReference>
<dbReference type="SUPFAM" id="SSF51695">
    <property type="entry name" value="PLC-like phosphodiesterases"/>
    <property type="match status" value="1"/>
</dbReference>
<keyword evidence="2" id="KW-1185">Reference proteome</keyword>
<evidence type="ECO:0000313" key="1">
    <source>
        <dbReference type="EMBL" id="KAL1304373.1"/>
    </source>
</evidence>
<accession>A0ABR3PEI9</accession>
<dbReference type="RefSeq" id="XP_069200648.1">
    <property type="nucleotide sequence ID" value="XM_069342838.1"/>
</dbReference>
<dbReference type="InterPro" id="IPR017946">
    <property type="entry name" value="PLC-like_Pdiesterase_TIM-brl"/>
</dbReference>
<protein>
    <recommendedName>
        <fullName evidence="3">Acid phosphatase</fullName>
    </recommendedName>
</protein>
<organism evidence="1 2">
    <name type="scientific">Neodothiora populina</name>
    <dbReference type="NCBI Taxonomy" id="2781224"/>
    <lineage>
        <taxon>Eukaryota</taxon>
        <taxon>Fungi</taxon>
        <taxon>Dikarya</taxon>
        <taxon>Ascomycota</taxon>
        <taxon>Pezizomycotina</taxon>
        <taxon>Dothideomycetes</taxon>
        <taxon>Dothideomycetidae</taxon>
        <taxon>Dothideales</taxon>
        <taxon>Dothioraceae</taxon>
        <taxon>Neodothiora</taxon>
    </lineage>
</organism>
<dbReference type="GeneID" id="95977077"/>
<gene>
    <name evidence="1" type="ORF">AAFC00_003376</name>
</gene>
<comment type="caution">
    <text evidence="1">The sequence shown here is derived from an EMBL/GenBank/DDBJ whole genome shotgun (WGS) entry which is preliminary data.</text>
</comment>
<sequence>MAAYSGFHDHLDLGILYEIRDILHRIFLDIASVLFRQDFRHISWLPTLACISTIATTSQPGINGTSLLRMNQIQIVATHNSYHIENNATEKEYFRHLIRHPEDYYYTHAPPRDQLDHQQVRGFEFDIWADSAGGRYTAPIIRQLTHGGTPGGAASSVMDQPGAKVFHISDLDVRSTCYTLVDCLQQVKEWSDAHPAHVPIPILLEFKTAGTPSLAIGGVQSEEWNPSNLAFLDREIRSVFPEERMITPDDVRRNGLTLEQSVLKYGWPALDESRGKVFFLMDNSPNPGRDNVRDAYRMEGHGNLEGRIIFTNSLPGRADCAFVKRNIATGHNFAEIQQLVQAGYMVRTRADQPIWTVVHNDVRRREAAFASGAQIVSTDFPAVRMSERYDSDYVCRLPGKKVARCNPVNGPCGCKDEQLE</sequence>
<dbReference type="EMBL" id="JBFMKM010000008">
    <property type="protein sequence ID" value="KAL1304373.1"/>
    <property type="molecule type" value="Genomic_DNA"/>
</dbReference>
<evidence type="ECO:0008006" key="3">
    <source>
        <dbReference type="Google" id="ProtNLM"/>
    </source>
</evidence>
<proteinExistence type="predicted"/>
<dbReference type="Pfam" id="PF16670">
    <property type="entry name" value="PI-PLC-C1"/>
    <property type="match status" value="1"/>
</dbReference>